<evidence type="ECO:0000313" key="2">
    <source>
        <dbReference type="Proteomes" id="UP000326678"/>
    </source>
</evidence>
<dbReference type="Proteomes" id="UP000326678">
    <property type="component" value="Chromosome Gxm1"/>
</dbReference>
<dbReference type="KEGG" id="nsh:GXM_06354"/>
<keyword evidence="2" id="KW-1185">Reference proteome</keyword>
<reference evidence="1 2" key="1">
    <citation type="submission" date="2019-10" db="EMBL/GenBank/DDBJ databases">
        <title>Genomic and transcriptomic insights into the perfect genentic adaptation of a filamentous nitrogen-fixing cyanobacterium to rice fields.</title>
        <authorList>
            <person name="Chen Z."/>
        </authorList>
    </citation>
    <scope>NUCLEOTIDE SEQUENCE [LARGE SCALE GENOMIC DNA]</scope>
    <source>
        <strain evidence="1">CCNUC1</strain>
    </source>
</reference>
<dbReference type="RefSeq" id="WP_152590376.1">
    <property type="nucleotide sequence ID" value="NZ_CP045226.1"/>
</dbReference>
<sequence>MLNGLRQQAIVKSGGVVEICSPELPAGATVEVIVLLELPPKHSEKPLTSFIGSARGSFATPEEVDKFIRQERDAWEF</sequence>
<dbReference type="AlphaFoldDB" id="A0A5P8W875"/>
<accession>A0A5P8W875</accession>
<name>A0A5P8W875_9NOSO</name>
<evidence type="ECO:0000313" key="1">
    <source>
        <dbReference type="EMBL" id="QFS48860.1"/>
    </source>
</evidence>
<organism evidence="1 2">
    <name type="scientific">Nostoc sphaeroides CCNUC1</name>
    <dbReference type="NCBI Taxonomy" id="2653204"/>
    <lineage>
        <taxon>Bacteria</taxon>
        <taxon>Bacillati</taxon>
        <taxon>Cyanobacteriota</taxon>
        <taxon>Cyanophyceae</taxon>
        <taxon>Nostocales</taxon>
        <taxon>Nostocaceae</taxon>
        <taxon>Nostoc</taxon>
    </lineage>
</organism>
<dbReference type="EMBL" id="CP045226">
    <property type="protein sequence ID" value="QFS48860.1"/>
    <property type="molecule type" value="Genomic_DNA"/>
</dbReference>
<gene>
    <name evidence="1" type="ORF">GXM_06354</name>
</gene>
<proteinExistence type="predicted"/>
<protein>
    <submittedName>
        <fullName evidence="1">Uncharacterized protein</fullName>
    </submittedName>
</protein>